<feature type="transmembrane region" description="Helical" evidence="1">
    <location>
        <begin position="76"/>
        <end position="95"/>
    </location>
</feature>
<name>A0A5B9ECM6_9BACT</name>
<evidence type="ECO:0000313" key="2">
    <source>
        <dbReference type="EMBL" id="QEE27806.1"/>
    </source>
</evidence>
<feature type="transmembrane region" description="Helical" evidence="1">
    <location>
        <begin position="51"/>
        <end position="70"/>
    </location>
</feature>
<sequence length="126" mass="13386">MTKPILFMAVAVLAGYFAVILAYLIVTFVITSLMPTFVMQKGRFTSAYTTLHALLWAVCGFAGGYVATVLSPVNKSYQTFLPAGILLLTVSYIVFTNTGQLNRSRIGQTLLAALGIAGGTALCLAL</sequence>
<dbReference type="Proteomes" id="UP000321820">
    <property type="component" value="Chromosome"/>
</dbReference>
<proteinExistence type="predicted"/>
<feature type="transmembrane region" description="Helical" evidence="1">
    <location>
        <begin position="6"/>
        <end position="30"/>
    </location>
</feature>
<gene>
    <name evidence="2" type="ORF">FTW19_07240</name>
</gene>
<keyword evidence="1" id="KW-1133">Transmembrane helix</keyword>
<protein>
    <submittedName>
        <fullName evidence="2">Uncharacterized protein</fullName>
    </submittedName>
</protein>
<reference evidence="2 3" key="1">
    <citation type="submission" date="2019-08" db="EMBL/GenBank/DDBJ databases">
        <title>Complete genome sequence of Terriglobus albidus strain ORNL.</title>
        <authorList>
            <person name="Podar M."/>
        </authorList>
    </citation>
    <scope>NUCLEOTIDE SEQUENCE [LARGE SCALE GENOMIC DNA]</scope>
    <source>
        <strain evidence="2 3">ORNL</strain>
    </source>
</reference>
<organism evidence="2 3">
    <name type="scientific">Terriglobus albidus</name>
    <dbReference type="NCBI Taxonomy" id="1592106"/>
    <lineage>
        <taxon>Bacteria</taxon>
        <taxon>Pseudomonadati</taxon>
        <taxon>Acidobacteriota</taxon>
        <taxon>Terriglobia</taxon>
        <taxon>Terriglobales</taxon>
        <taxon>Acidobacteriaceae</taxon>
        <taxon>Terriglobus</taxon>
    </lineage>
</organism>
<dbReference type="RefSeq" id="WP_147646996.1">
    <property type="nucleotide sequence ID" value="NZ_CP042806.1"/>
</dbReference>
<dbReference type="AlphaFoldDB" id="A0A5B9ECM6"/>
<evidence type="ECO:0000313" key="3">
    <source>
        <dbReference type="Proteomes" id="UP000321820"/>
    </source>
</evidence>
<evidence type="ECO:0000256" key="1">
    <source>
        <dbReference type="SAM" id="Phobius"/>
    </source>
</evidence>
<keyword evidence="3" id="KW-1185">Reference proteome</keyword>
<keyword evidence="1" id="KW-0472">Membrane</keyword>
<dbReference type="KEGG" id="talb:FTW19_07240"/>
<accession>A0A5B9ECM6</accession>
<keyword evidence="1" id="KW-0812">Transmembrane</keyword>
<dbReference type="EMBL" id="CP042806">
    <property type="protein sequence ID" value="QEE27806.1"/>
    <property type="molecule type" value="Genomic_DNA"/>
</dbReference>